<protein>
    <submittedName>
        <fullName evidence="4">Temptin-like</fullName>
    </submittedName>
</protein>
<dbReference type="InterPro" id="IPR057626">
    <property type="entry name" value="S-S_Temptin"/>
</dbReference>
<dbReference type="AlphaFoldDB" id="A0A8B8EX49"/>
<dbReference type="OrthoDB" id="6135988at2759"/>
<gene>
    <name evidence="4" type="primary">LOC111137366</name>
</gene>
<dbReference type="PANTHER" id="PTHR34737:SF2">
    <property type="entry name" value="EF-HAND DOMAIN-CONTAINING PROTEIN"/>
    <property type="match status" value="1"/>
</dbReference>
<evidence type="ECO:0000259" key="2">
    <source>
        <dbReference type="Pfam" id="PF24784"/>
    </source>
</evidence>
<proteinExistence type="predicted"/>
<accession>A0A8B8EX49</accession>
<dbReference type="InterPro" id="IPR055313">
    <property type="entry name" value="Temptin-like"/>
</dbReference>
<dbReference type="GeneID" id="111137366"/>
<dbReference type="KEGG" id="cvn:111137366"/>
<evidence type="ECO:0000313" key="4">
    <source>
        <dbReference type="RefSeq" id="XP_022344512.1"/>
    </source>
</evidence>
<dbReference type="PANTHER" id="PTHR34737">
    <property type="entry name" value="EF-HAND DOMAIN-CONTAINING PROTEIN"/>
    <property type="match status" value="1"/>
</dbReference>
<organism evidence="3 4">
    <name type="scientific">Crassostrea virginica</name>
    <name type="common">Eastern oyster</name>
    <dbReference type="NCBI Taxonomy" id="6565"/>
    <lineage>
        <taxon>Eukaryota</taxon>
        <taxon>Metazoa</taxon>
        <taxon>Spiralia</taxon>
        <taxon>Lophotrochozoa</taxon>
        <taxon>Mollusca</taxon>
        <taxon>Bivalvia</taxon>
        <taxon>Autobranchia</taxon>
        <taxon>Pteriomorphia</taxon>
        <taxon>Ostreida</taxon>
        <taxon>Ostreoidea</taxon>
        <taxon>Ostreidae</taxon>
        <taxon>Crassostrea</taxon>
    </lineage>
</organism>
<feature type="chain" id="PRO_5034328152" evidence="1">
    <location>
        <begin position="18"/>
        <end position="147"/>
    </location>
</feature>
<dbReference type="RefSeq" id="XP_022344512.1">
    <property type="nucleotide sequence ID" value="XM_022488804.1"/>
</dbReference>
<evidence type="ECO:0000256" key="1">
    <source>
        <dbReference type="SAM" id="SignalP"/>
    </source>
</evidence>
<feature type="domain" description="Temptin Cys/Cys disulfide" evidence="2">
    <location>
        <begin position="17"/>
        <end position="126"/>
    </location>
</feature>
<name>A0A8B8EX49_CRAVI</name>
<keyword evidence="3" id="KW-1185">Reference proteome</keyword>
<dbReference type="Pfam" id="PF24784">
    <property type="entry name" value="Temptin_C"/>
    <property type="match status" value="1"/>
</dbReference>
<keyword evidence="1" id="KW-0732">Signal</keyword>
<evidence type="ECO:0000313" key="3">
    <source>
        <dbReference type="Proteomes" id="UP000694844"/>
    </source>
</evidence>
<reference evidence="4" key="1">
    <citation type="submission" date="2025-08" db="UniProtKB">
        <authorList>
            <consortium name="RefSeq"/>
        </authorList>
    </citation>
    <scope>IDENTIFICATION</scope>
    <source>
        <tissue evidence="4">Whole sample</tissue>
    </source>
</reference>
<feature type="signal peptide" evidence="1">
    <location>
        <begin position="1"/>
        <end position="17"/>
    </location>
</feature>
<dbReference type="Proteomes" id="UP000694844">
    <property type="component" value="Chromosome 5"/>
</dbReference>
<sequence length="147" mass="16060">MLRLAYVFSVCVTFIFGYPNYQQEIPNGAKVPDPCTNATDDYWPMVGHLFASRGEFMRAQRTAEPGDSAFLNLFGKMFQTNNRNWTAICNMDADGDGQTNGVELGDPYCEWTINAIPYGPATGHPAICEEEVAGCLAGATMSEICPA</sequence>